<sequence length="139" mass="16153">MSYKNAFIRVSPDCPADRAVVPEAGKKGKPIHMIQYELLSQAPYRYNHEELIFEVHIRHKGISEEELCERRQEIGDELFSKPHACMRASALPKKYGWGVHYDEHGKIALYGVDSREYREFCEVQDGRVKLLDGMRSSRK</sequence>
<gene>
    <name evidence="1" type="ORF">DJ90_4498</name>
</gene>
<dbReference type="GeneID" id="77009004"/>
<dbReference type="STRING" id="44252.DJ90_4498"/>
<accession>A0A090YSG9</accession>
<evidence type="ECO:0000313" key="2">
    <source>
        <dbReference type="Proteomes" id="UP000029278"/>
    </source>
</evidence>
<comment type="caution">
    <text evidence="1">The sequence shown here is derived from an EMBL/GenBank/DDBJ whole genome shotgun (WGS) entry which is preliminary data.</text>
</comment>
<evidence type="ECO:0000313" key="1">
    <source>
        <dbReference type="EMBL" id="KFN00913.1"/>
    </source>
</evidence>
<reference evidence="1 2" key="1">
    <citation type="submission" date="2014-04" db="EMBL/GenBank/DDBJ databases">
        <authorList>
            <person name="Bishop-Lilly K.A."/>
            <person name="Broomall S.M."/>
            <person name="Chain P.S."/>
            <person name="Chertkov O."/>
            <person name="Coyne S.R."/>
            <person name="Daligault H.E."/>
            <person name="Davenport K.W."/>
            <person name="Erkkila T."/>
            <person name="Frey K.G."/>
            <person name="Gibbons H.S."/>
            <person name="Gu W."/>
            <person name="Jaissle J."/>
            <person name="Johnson S.L."/>
            <person name="Koroleva G.I."/>
            <person name="Ladner J.T."/>
            <person name="Lo C.-C."/>
            <person name="Minogue T.D."/>
            <person name="Munk C."/>
            <person name="Palacios G.F."/>
            <person name="Redden C.L."/>
            <person name="Rosenzweig C.N."/>
            <person name="Scholz M.B."/>
            <person name="Teshima H."/>
            <person name="Xu Y."/>
        </authorList>
    </citation>
    <scope>NUCLEOTIDE SEQUENCE [LARGE SCALE GENOMIC DNA]</scope>
    <source>
        <strain evidence="1 2">8244</strain>
    </source>
</reference>
<keyword evidence="2" id="KW-1185">Reference proteome</keyword>
<organism evidence="1 2">
    <name type="scientific">Paenibacillus macerans</name>
    <name type="common">Bacillus macerans</name>
    <dbReference type="NCBI Taxonomy" id="44252"/>
    <lineage>
        <taxon>Bacteria</taxon>
        <taxon>Bacillati</taxon>
        <taxon>Bacillota</taxon>
        <taxon>Bacilli</taxon>
        <taxon>Bacillales</taxon>
        <taxon>Paenibacillaceae</taxon>
        <taxon>Paenibacillus</taxon>
    </lineage>
</organism>
<dbReference type="InterPro" id="IPR046155">
    <property type="entry name" value="DUF6157"/>
</dbReference>
<dbReference type="PATRIC" id="fig|44252.3.peg.4747"/>
<dbReference type="Proteomes" id="UP000029278">
    <property type="component" value="Unassembled WGS sequence"/>
</dbReference>
<proteinExistence type="predicted"/>
<dbReference type="EMBL" id="JMQA01000039">
    <property type="protein sequence ID" value="KFN00913.1"/>
    <property type="molecule type" value="Genomic_DNA"/>
</dbReference>
<dbReference type="Pfam" id="PF19654">
    <property type="entry name" value="DUF6157"/>
    <property type="match status" value="1"/>
</dbReference>
<dbReference type="HOGENOM" id="CLU_1822586_0_0_9"/>
<protein>
    <submittedName>
        <fullName evidence="1">Uncharacterized protein</fullName>
    </submittedName>
</protein>
<dbReference type="AlphaFoldDB" id="A0A090YSG9"/>
<name>A0A090YSG9_PAEMA</name>
<dbReference type="RefSeq" id="WP_036625266.1">
    <property type="nucleotide sequence ID" value="NZ_JAKOBR010000027.1"/>
</dbReference>
<dbReference type="OrthoDB" id="2361182at2"/>